<accession>A0ABV5KIZ9</accession>
<evidence type="ECO:0000259" key="2">
    <source>
        <dbReference type="Pfam" id="PF01370"/>
    </source>
</evidence>
<dbReference type="InterPro" id="IPR036291">
    <property type="entry name" value="NAD(P)-bd_dom_sf"/>
</dbReference>
<dbReference type="RefSeq" id="WP_377490563.1">
    <property type="nucleotide sequence ID" value="NZ_JBHMDO010000009.1"/>
</dbReference>
<dbReference type="Gene3D" id="3.90.25.10">
    <property type="entry name" value="UDP-galactose 4-epimerase, domain 1"/>
    <property type="match status" value="1"/>
</dbReference>
<comment type="caution">
    <text evidence="3">The sequence shown here is derived from an EMBL/GenBank/DDBJ whole genome shotgun (WGS) entry which is preliminary data.</text>
</comment>
<proteinExistence type="inferred from homology"/>
<organism evidence="3 4">
    <name type="scientific">Paenibacillus aurantiacus</name>
    <dbReference type="NCBI Taxonomy" id="1936118"/>
    <lineage>
        <taxon>Bacteria</taxon>
        <taxon>Bacillati</taxon>
        <taxon>Bacillota</taxon>
        <taxon>Bacilli</taxon>
        <taxon>Bacillales</taxon>
        <taxon>Paenibacillaceae</taxon>
        <taxon>Paenibacillus</taxon>
    </lineage>
</organism>
<evidence type="ECO:0000313" key="4">
    <source>
        <dbReference type="Proteomes" id="UP001589747"/>
    </source>
</evidence>
<dbReference type="InterPro" id="IPR001509">
    <property type="entry name" value="Epimerase_deHydtase"/>
</dbReference>
<sequence>MSNVIVTGGAGFIGSHIVDRLIADGHRVLVVDNLSTGDRRNVHPDAEWVELDLLHPNLTDVFRSFRPEVVLHEAASVSVAQSMQRPDKDAANNVTGTIYVLEACRAGGARKLVYASSAAVYGNPVSALLSERHPIRPQSYYGISKYAPEQYIRVAAETSGMDYTILRYSNVYGSRQGARGEGGVVSIFASRLRKDEPCVIFGDGQQTRDFVYVKDVAAANIAALTQGGGRTINVSSCIPTSINQLLRTMCGLMDKPFAPKYMPGRPGDIRDSLLDNALAATALDWRPTYSLREGLAEMLEEERARDGVTAQS</sequence>
<gene>
    <name evidence="3" type="ORF">ACFFSY_04590</name>
</gene>
<evidence type="ECO:0000256" key="1">
    <source>
        <dbReference type="ARBA" id="ARBA00007637"/>
    </source>
</evidence>
<dbReference type="Gene3D" id="3.40.50.720">
    <property type="entry name" value="NAD(P)-binding Rossmann-like Domain"/>
    <property type="match status" value="1"/>
</dbReference>
<dbReference type="SUPFAM" id="SSF51735">
    <property type="entry name" value="NAD(P)-binding Rossmann-fold domains"/>
    <property type="match status" value="1"/>
</dbReference>
<protein>
    <submittedName>
        <fullName evidence="3">NAD-dependent epimerase/dehydratase family protein</fullName>
    </submittedName>
</protein>
<feature type="domain" description="NAD-dependent epimerase/dehydratase" evidence="2">
    <location>
        <begin position="4"/>
        <end position="234"/>
    </location>
</feature>
<comment type="similarity">
    <text evidence="1">Belongs to the NAD(P)-dependent epimerase/dehydratase family.</text>
</comment>
<evidence type="ECO:0000313" key="3">
    <source>
        <dbReference type="EMBL" id="MFB9325195.1"/>
    </source>
</evidence>
<dbReference type="Pfam" id="PF01370">
    <property type="entry name" value="Epimerase"/>
    <property type="match status" value="1"/>
</dbReference>
<dbReference type="EMBL" id="JBHMDO010000009">
    <property type="protein sequence ID" value="MFB9325195.1"/>
    <property type="molecule type" value="Genomic_DNA"/>
</dbReference>
<dbReference type="PANTHER" id="PTHR43000">
    <property type="entry name" value="DTDP-D-GLUCOSE 4,6-DEHYDRATASE-RELATED"/>
    <property type="match status" value="1"/>
</dbReference>
<keyword evidence="4" id="KW-1185">Reference proteome</keyword>
<dbReference type="Proteomes" id="UP001589747">
    <property type="component" value="Unassembled WGS sequence"/>
</dbReference>
<reference evidence="3 4" key="1">
    <citation type="submission" date="2024-09" db="EMBL/GenBank/DDBJ databases">
        <authorList>
            <person name="Sun Q."/>
            <person name="Mori K."/>
        </authorList>
    </citation>
    <scope>NUCLEOTIDE SEQUENCE [LARGE SCALE GENOMIC DNA]</scope>
    <source>
        <strain evidence="3 4">TISTR 2452</strain>
    </source>
</reference>
<name>A0ABV5KIZ9_9BACL</name>